<name>Q82SW9_NITEU</name>
<dbReference type="HOGENOM" id="CLU_520600_0_0_4"/>
<evidence type="ECO:0000256" key="1">
    <source>
        <dbReference type="SAM" id="Phobius"/>
    </source>
</evidence>
<gene>
    <name evidence="2" type="ordered locus">NE2177</name>
</gene>
<evidence type="ECO:0000313" key="2">
    <source>
        <dbReference type="EMBL" id="CAD86088.1"/>
    </source>
</evidence>
<feature type="transmembrane region" description="Helical" evidence="1">
    <location>
        <begin position="160"/>
        <end position="176"/>
    </location>
</feature>
<dbReference type="OrthoDB" id="2675565at2"/>
<keyword evidence="1" id="KW-0812">Transmembrane</keyword>
<feature type="transmembrane region" description="Helical" evidence="1">
    <location>
        <begin position="118"/>
        <end position="133"/>
    </location>
</feature>
<evidence type="ECO:0008006" key="4">
    <source>
        <dbReference type="Google" id="ProtNLM"/>
    </source>
</evidence>
<feature type="transmembrane region" description="Helical" evidence="1">
    <location>
        <begin position="139"/>
        <end position="155"/>
    </location>
</feature>
<keyword evidence="3" id="KW-1185">Reference proteome</keyword>
<sequence>MDEPEIQNNKYRLIQILTISCLVIFLLFIWQGNKGFNLWDEGYLWYGVQRVLLGEIPIRDFMSYDPGRYYWVAALLSVAGDNGIMSVRIAVAVFQCLGLFVGLLLIAQSTKSRDKADILFWIISAAILVLWMFPRHKLFDISISIFLIGILTYLVSNPIPKRYLIAGICVGLIAVFGRNHGVYGAVGSLGVIAWLNIRNRSDTGFLKGFVLWSVGVTIGFLPIIFMALLIPGFAVAFWESVRFLFEQKATNLPLPVPWPWTINFAASSIGDAARGVLIGIFFIGTLIFGGLSVIWVVYRGLKEKPLPPVLVASAFLALPYAHYAFSRADVGHLAQGIFPLLIGILAIASSASSKTKWVLAAGLFMTSFWVMHVFHPGWQCLASKQCVNVDISGKYLQVDPNTASDIALLHQLTDQFAPDGRSFIATPFWPGAYALLERRSPMWEIYALFPRTGAFEKKEIERIKASDPGFAFIFDLPLDGRDELRFKNTHPLIYQFILNNFELVPNSHNPAYQIYKTRNAGQ</sequence>
<dbReference type="RefSeq" id="WP_011112675.1">
    <property type="nucleotide sequence ID" value="NC_004757.1"/>
</dbReference>
<keyword evidence="1" id="KW-1133">Transmembrane helix</keyword>
<feature type="transmembrane region" description="Helical" evidence="1">
    <location>
        <begin position="331"/>
        <end position="350"/>
    </location>
</feature>
<dbReference type="Proteomes" id="UP000001416">
    <property type="component" value="Chromosome"/>
</dbReference>
<feature type="transmembrane region" description="Helical" evidence="1">
    <location>
        <begin position="305"/>
        <end position="325"/>
    </location>
</feature>
<evidence type="ECO:0000313" key="3">
    <source>
        <dbReference type="Proteomes" id="UP000001416"/>
    </source>
</evidence>
<feature type="transmembrane region" description="Helical" evidence="1">
    <location>
        <begin position="357"/>
        <end position="378"/>
    </location>
</feature>
<dbReference type="KEGG" id="neu:NE2177"/>
<feature type="transmembrane region" description="Helical" evidence="1">
    <location>
        <begin position="276"/>
        <end position="298"/>
    </location>
</feature>
<keyword evidence="1" id="KW-0472">Membrane</keyword>
<reference evidence="2 3" key="1">
    <citation type="journal article" date="2003" name="J. Bacteriol.">
        <title>Complete genome sequence of the ammonia-oxidizing bacterium and obligate chemolithoautotroph Nitrosomonas europaea.</title>
        <authorList>
            <person name="Chain P."/>
            <person name="Lamerdin J."/>
            <person name="Larimer F."/>
            <person name="Regala W."/>
            <person name="Land M."/>
            <person name="Hauser L."/>
            <person name="Hooper A."/>
            <person name="Klotz M."/>
            <person name="Norton J."/>
            <person name="Sayavedra-Soto L."/>
            <person name="Arciero D."/>
            <person name="Hommes N."/>
            <person name="Whittaker M."/>
            <person name="Arp D."/>
        </authorList>
    </citation>
    <scope>NUCLEOTIDE SEQUENCE [LARGE SCALE GENOMIC DNA]</scope>
    <source>
        <strain evidence="3">ATCC 19718 / CIP 103999 / KCTC 2705 / NBRC 14298</strain>
    </source>
</reference>
<organism evidence="2 3">
    <name type="scientific">Nitrosomonas europaea (strain ATCC 19718 / CIP 103999 / KCTC 2705 / NBRC 14298)</name>
    <dbReference type="NCBI Taxonomy" id="228410"/>
    <lineage>
        <taxon>Bacteria</taxon>
        <taxon>Pseudomonadati</taxon>
        <taxon>Pseudomonadota</taxon>
        <taxon>Betaproteobacteria</taxon>
        <taxon>Nitrosomonadales</taxon>
        <taxon>Nitrosomonadaceae</taxon>
        <taxon>Nitrosomonas</taxon>
    </lineage>
</organism>
<protein>
    <recommendedName>
        <fullName evidence="4">Glycosyltransferase RgtA/B/C/D-like domain-containing protein</fullName>
    </recommendedName>
</protein>
<dbReference type="EMBL" id="AL954747">
    <property type="protein sequence ID" value="CAD86088.1"/>
    <property type="molecule type" value="Genomic_DNA"/>
</dbReference>
<feature type="transmembrane region" description="Helical" evidence="1">
    <location>
        <begin position="209"/>
        <end position="238"/>
    </location>
</feature>
<feature type="transmembrane region" description="Helical" evidence="1">
    <location>
        <begin position="12"/>
        <end position="30"/>
    </location>
</feature>
<dbReference type="AlphaFoldDB" id="Q82SW9"/>
<feature type="transmembrane region" description="Helical" evidence="1">
    <location>
        <begin position="85"/>
        <end position="106"/>
    </location>
</feature>
<proteinExistence type="predicted"/>
<dbReference type="STRING" id="228410.NE2177"/>
<accession>Q82SW9</accession>
<dbReference type="GeneID" id="87105313"/>
<dbReference type="eggNOG" id="ENOG502ZAV9">
    <property type="taxonomic scope" value="Bacteria"/>
</dbReference>